<reference evidence="1" key="1">
    <citation type="submission" date="2025-08" db="UniProtKB">
        <authorList>
            <consortium name="RefSeq"/>
        </authorList>
    </citation>
    <scope>IDENTIFICATION</scope>
    <source>
        <tissue evidence="1">Whole insect</tissue>
    </source>
</reference>
<sequence>MTYYKNHFKDTLRQYCLDLMQGVKLYEVEIQDFWSNLLRIGGIANEILPEEIPSVAPHLALQPEFEFARAVYQISRSVPDLEKHLLKSLVSNEIKYKISI</sequence>
<accession>A0A6P7H7D0</accession>
<name>A0A6P7H7D0_DIAVI</name>
<evidence type="ECO:0000313" key="1">
    <source>
        <dbReference type="RefSeq" id="XP_028154472.1"/>
    </source>
</evidence>
<organism evidence="1">
    <name type="scientific">Diabrotica virgifera virgifera</name>
    <name type="common">western corn rootworm</name>
    <dbReference type="NCBI Taxonomy" id="50390"/>
    <lineage>
        <taxon>Eukaryota</taxon>
        <taxon>Metazoa</taxon>
        <taxon>Ecdysozoa</taxon>
        <taxon>Arthropoda</taxon>
        <taxon>Hexapoda</taxon>
        <taxon>Insecta</taxon>
        <taxon>Pterygota</taxon>
        <taxon>Neoptera</taxon>
        <taxon>Endopterygota</taxon>
        <taxon>Coleoptera</taxon>
        <taxon>Polyphaga</taxon>
        <taxon>Cucujiformia</taxon>
        <taxon>Chrysomeloidea</taxon>
        <taxon>Chrysomelidae</taxon>
        <taxon>Galerucinae</taxon>
        <taxon>Diabroticina</taxon>
        <taxon>Diabroticites</taxon>
        <taxon>Diabrotica</taxon>
    </lineage>
</organism>
<proteinExistence type="predicted"/>
<dbReference type="InParanoid" id="A0A6P7H7D0"/>
<dbReference type="RefSeq" id="XP_028154472.1">
    <property type="nucleotide sequence ID" value="XM_028298671.1"/>
</dbReference>
<gene>
    <name evidence="1" type="primary">LOC114348040</name>
</gene>
<protein>
    <submittedName>
        <fullName evidence="1">Uncharacterized protein LOC114348040</fullName>
    </submittedName>
</protein>
<dbReference type="AlphaFoldDB" id="A0A6P7H7D0"/>